<dbReference type="Gene3D" id="1.10.575.10">
    <property type="entry name" value="P1 Nuclease"/>
    <property type="match status" value="1"/>
</dbReference>
<dbReference type="EMBL" id="JAGEVG010000008">
    <property type="protein sequence ID" value="MBO3098229.1"/>
    <property type="molecule type" value="Genomic_DNA"/>
</dbReference>
<dbReference type="RefSeq" id="WP_208233373.1">
    <property type="nucleotide sequence ID" value="NZ_JAGEVG010000008.1"/>
</dbReference>
<proteinExistence type="predicted"/>
<dbReference type="SUPFAM" id="SSF48537">
    <property type="entry name" value="Phospholipase C/P1 nuclease"/>
    <property type="match status" value="1"/>
</dbReference>
<evidence type="ECO:0000256" key="1">
    <source>
        <dbReference type="ARBA" id="ARBA00022722"/>
    </source>
</evidence>
<evidence type="ECO:0000256" key="6">
    <source>
        <dbReference type="ARBA" id="ARBA00023180"/>
    </source>
</evidence>
<feature type="chain" id="PRO_5047132717" evidence="7">
    <location>
        <begin position="22"/>
        <end position="259"/>
    </location>
</feature>
<dbReference type="Pfam" id="PF02265">
    <property type="entry name" value="S1-P1_nuclease"/>
    <property type="match status" value="1"/>
</dbReference>
<dbReference type="Proteomes" id="UP000681315">
    <property type="component" value="Unassembled WGS sequence"/>
</dbReference>
<evidence type="ECO:0000256" key="5">
    <source>
        <dbReference type="ARBA" id="ARBA00023157"/>
    </source>
</evidence>
<dbReference type="PANTHER" id="PTHR33146:SF10">
    <property type="entry name" value="STRAND-SPECIFIC NUCLEASE, PUTATIVE-RELATED"/>
    <property type="match status" value="1"/>
</dbReference>
<reference evidence="8 9" key="1">
    <citation type="submission" date="2021-03" db="EMBL/GenBank/DDBJ databases">
        <title>Gelidibacter sp. nov., isolated from costal sediment.</title>
        <authorList>
            <person name="Lun K.-Y."/>
        </authorList>
    </citation>
    <scope>NUCLEOTIDE SEQUENCE [LARGE SCALE GENOMIC DNA]</scope>
    <source>
        <strain evidence="8 9">DF109</strain>
    </source>
</reference>
<evidence type="ECO:0000313" key="9">
    <source>
        <dbReference type="Proteomes" id="UP000681315"/>
    </source>
</evidence>
<comment type="caution">
    <text evidence="8">The sequence shown here is derived from an EMBL/GenBank/DDBJ whole genome shotgun (WGS) entry which is preliminary data.</text>
</comment>
<accession>A0ABS3SRA4</accession>
<protein>
    <submittedName>
        <fullName evidence="8">S1/P1 nuclease</fullName>
    </submittedName>
</protein>
<dbReference type="InterPro" id="IPR003154">
    <property type="entry name" value="S1/P1nuclease"/>
</dbReference>
<keyword evidence="6" id="KW-0325">Glycoprotein</keyword>
<evidence type="ECO:0000256" key="4">
    <source>
        <dbReference type="ARBA" id="ARBA00022801"/>
    </source>
</evidence>
<dbReference type="InterPro" id="IPR008947">
    <property type="entry name" value="PLipase_C/P1_nuclease_dom_sf"/>
</dbReference>
<keyword evidence="5" id="KW-1015">Disulfide bond</keyword>
<keyword evidence="1" id="KW-0540">Nuclease</keyword>
<dbReference type="PANTHER" id="PTHR33146">
    <property type="entry name" value="ENDONUCLEASE 4"/>
    <property type="match status" value="1"/>
</dbReference>
<organism evidence="8 9">
    <name type="scientific">Gelidibacter pelagius</name>
    <dbReference type="NCBI Taxonomy" id="2819985"/>
    <lineage>
        <taxon>Bacteria</taxon>
        <taxon>Pseudomonadati</taxon>
        <taxon>Bacteroidota</taxon>
        <taxon>Flavobacteriia</taxon>
        <taxon>Flavobacteriales</taxon>
        <taxon>Flavobacteriaceae</taxon>
        <taxon>Gelidibacter</taxon>
    </lineage>
</organism>
<keyword evidence="7" id="KW-0732">Signal</keyword>
<dbReference type="CDD" id="cd11010">
    <property type="entry name" value="S1-P1_nuclease"/>
    <property type="match status" value="1"/>
</dbReference>
<keyword evidence="2" id="KW-0479">Metal-binding</keyword>
<evidence type="ECO:0000256" key="7">
    <source>
        <dbReference type="SAM" id="SignalP"/>
    </source>
</evidence>
<keyword evidence="3" id="KW-0255">Endonuclease</keyword>
<evidence type="ECO:0000256" key="2">
    <source>
        <dbReference type="ARBA" id="ARBA00022723"/>
    </source>
</evidence>
<sequence>MRSIFVFVFTAVLLFNSNSYATKKWGPTGHRVVGAIADQHTNNKTKRHLKKILNHQSLALVSTFGDEIKADPRYKEFETWHYVNMSFDENYESSKKNPKGDLVTGIAYCKKVIKDDNASDADKTFYLKMLIHLLGDLHQPLHIGREEDRGGNDIKVKWHYKDTNLHRVWDSQMIESYNMSYSELAKNAEFLSKKQVKFLQQGSVIDWVNDTQKLANHVYASVQEDENLGYAYSYKFLNVARDQMQIAGIRLAKILNDLF</sequence>
<gene>
    <name evidence="8" type="ORF">J4051_08120</name>
</gene>
<name>A0ABS3SRA4_9FLAO</name>
<keyword evidence="4" id="KW-0378">Hydrolase</keyword>
<evidence type="ECO:0000313" key="8">
    <source>
        <dbReference type="EMBL" id="MBO3098229.1"/>
    </source>
</evidence>
<feature type="signal peptide" evidence="7">
    <location>
        <begin position="1"/>
        <end position="21"/>
    </location>
</feature>
<keyword evidence="9" id="KW-1185">Reference proteome</keyword>
<evidence type="ECO:0000256" key="3">
    <source>
        <dbReference type="ARBA" id="ARBA00022759"/>
    </source>
</evidence>